<organism evidence="3 4">
    <name type="scientific">Cuspidothrix issatschenkoi CHARLIE-1</name>
    <dbReference type="NCBI Taxonomy" id="2052836"/>
    <lineage>
        <taxon>Bacteria</taxon>
        <taxon>Bacillati</taxon>
        <taxon>Cyanobacteriota</taxon>
        <taxon>Cyanophyceae</taxon>
        <taxon>Nostocales</taxon>
        <taxon>Aphanizomenonaceae</taxon>
        <taxon>Cuspidothrix</taxon>
    </lineage>
</organism>
<dbReference type="OrthoDB" id="473122at2"/>
<comment type="caution">
    <text evidence="3">The sequence shown here is derived from an EMBL/GenBank/DDBJ whole genome shotgun (WGS) entry which is preliminary data.</text>
</comment>
<reference evidence="3 4" key="1">
    <citation type="submission" date="2018-02" db="EMBL/GenBank/DDBJ databases">
        <title>Discovery of a pederin family compound in a non-symbiotic bloom-forming cyanobacterium.</title>
        <authorList>
            <person name="Kust A."/>
            <person name="Mares J."/>
            <person name="Jokela J."/>
            <person name="Urajova P."/>
            <person name="Hajek J."/>
            <person name="Saurav K."/>
            <person name="Voracova K."/>
            <person name="Fewer D.P."/>
            <person name="Haapaniemi E."/>
            <person name="Permi P."/>
            <person name="Rehakova K."/>
            <person name="Sivonen K."/>
            <person name="Hrouzek P."/>
        </authorList>
    </citation>
    <scope>NUCLEOTIDE SEQUENCE [LARGE SCALE GENOMIC DNA]</scope>
    <source>
        <strain evidence="3 4">CHARLIE-1</strain>
    </source>
</reference>
<name>A0A2S6CUY4_9CYAN</name>
<dbReference type="Proteomes" id="UP000239589">
    <property type="component" value="Unassembled WGS sequence"/>
</dbReference>
<feature type="domain" description="NACHT N-terminal Helical" evidence="2">
    <location>
        <begin position="37"/>
        <end position="238"/>
    </location>
</feature>
<dbReference type="PANTHER" id="PTHR14136">
    <property type="entry name" value="BTB_POZ DOMAIN-CONTAINING PROTEIN KCTD9"/>
    <property type="match status" value="1"/>
</dbReference>
<dbReference type="AlphaFoldDB" id="A0A2S6CUY4"/>
<dbReference type="Pfam" id="PF05729">
    <property type="entry name" value="NACHT"/>
    <property type="match status" value="1"/>
</dbReference>
<dbReference type="Pfam" id="PF22735">
    <property type="entry name" value="NNH3"/>
    <property type="match status" value="1"/>
</dbReference>
<feature type="domain" description="NACHT" evidence="1">
    <location>
        <begin position="286"/>
        <end position="445"/>
    </location>
</feature>
<keyword evidence="4" id="KW-1185">Reference proteome</keyword>
<dbReference type="SUPFAM" id="SSF52540">
    <property type="entry name" value="P-loop containing nucleoside triphosphate hydrolases"/>
    <property type="match status" value="1"/>
</dbReference>
<dbReference type="RefSeq" id="WP_104387679.1">
    <property type="nucleotide sequence ID" value="NZ_PGEM01000066.1"/>
</dbReference>
<dbReference type="EMBL" id="PGEM01000066">
    <property type="protein sequence ID" value="PPJ63501.1"/>
    <property type="molecule type" value="Genomic_DNA"/>
</dbReference>
<evidence type="ECO:0000259" key="1">
    <source>
        <dbReference type="Pfam" id="PF05729"/>
    </source>
</evidence>
<dbReference type="InterPro" id="IPR007111">
    <property type="entry name" value="NACHT_NTPase"/>
</dbReference>
<dbReference type="InterPro" id="IPR054568">
    <property type="entry name" value="NNH3"/>
</dbReference>
<dbReference type="InterPro" id="IPR001646">
    <property type="entry name" value="5peptide_repeat"/>
</dbReference>
<accession>A0A2S6CUY4</accession>
<dbReference type="PANTHER" id="PTHR14136:SF17">
    <property type="entry name" value="BTB_POZ DOMAIN-CONTAINING PROTEIN KCTD9"/>
    <property type="match status" value="1"/>
</dbReference>
<evidence type="ECO:0000313" key="4">
    <source>
        <dbReference type="Proteomes" id="UP000239589"/>
    </source>
</evidence>
<dbReference type="Pfam" id="PF00805">
    <property type="entry name" value="Pentapeptide"/>
    <property type="match status" value="2"/>
</dbReference>
<proteinExistence type="predicted"/>
<protein>
    <submittedName>
        <fullName evidence="3">Low-complexity protein</fullName>
    </submittedName>
</protein>
<sequence>MKKSLSDIWYQLRPSLSFLNSSNTTPETNKAVLAAATIPENSSSLLAVLCSPLTEIINGELSFLSLGLTLLQINRDISQPALSLENYTAIISQAAYLESIRDILSLYPALNYNQPGENEELAPILDNINNIELDAQTAIQTIECFHESPLATAFNHLLSTRLISPHLSNYPARLLAKRIAVNTHRYIIQALIALDDDIQAFIPDSHQQWQKEAENLENLQIYLNNQIGSQLSNQVFDQTCVFKDIYIPPQAKPVNKYGEIDINAAAFDIEAWVKKNILTENKSEKVIFIQGKIGRGKTVFCQVFADWVRHHLYPLWTPILINVKDIKILSPRLEDTLKANLDISFIQSDDDWLKNKNTRFIFIFDGWDELPGTVRNKHILETFIQQLAEFQQRCQNDENMKHRVLITSNNIPLSTISNLPTNLEKVEILPFDQQQQIKWLEKWQSLPDNQGEKPNLQELLASNKCPAIVKELIGEPLLLYLIAGMYRDDYIVIDDLVGHNYRTGTAFIHESAINWLITKLDHNFHDKSPHLRYIITQNAVDFVQSDGQFNPSAINGEKITTPWADFYIGATHESDHQIKSNYQCLTNFLFAEQLKFSLISWTEYQETATGKELITTEAEMNWQIYDLLGFGILSKDIVEYLLGLIIGIADFRWIQLYRRLENFYSSWCQGKFIDTAEETLAQIKLKSLQNAGIYQLGQRQVDIYAGLNVMILLLSIQRYAQEHEVLKEHIIFYPSGQLEGNNFTYQLQNIIHYSNCLDHENFRSLVGQFLSGTHLRGVSLLQINLSYTDLTEADLSRASLYGANFSHANLHCAYFIGTDLEKANFTAANLSETYLSGANLSGANLRDANLKDVDLSRANLSGADLRGANCDGANFMGAILSDDVYGDVRWDKKTNWKNTDGLEIAKNVPLALKKRLMTLNATSE</sequence>
<dbReference type="InterPro" id="IPR027417">
    <property type="entry name" value="P-loop_NTPase"/>
</dbReference>
<evidence type="ECO:0000313" key="3">
    <source>
        <dbReference type="EMBL" id="PPJ63501.1"/>
    </source>
</evidence>
<dbReference type="Gene3D" id="2.160.20.80">
    <property type="entry name" value="E3 ubiquitin-protein ligase SopA"/>
    <property type="match status" value="1"/>
</dbReference>
<evidence type="ECO:0000259" key="2">
    <source>
        <dbReference type="Pfam" id="PF22735"/>
    </source>
</evidence>
<dbReference type="InterPro" id="IPR051082">
    <property type="entry name" value="Pentapeptide-BTB/POZ_domain"/>
</dbReference>
<gene>
    <name evidence="3" type="ORF">CUN59_09805</name>
</gene>
<dbReference type="SUPFAM" id="SSF141571">
    <property type="entry name" value="Pentapeptide repeat-like"/>
    <property type="match status" value="1"/>
</dbReference>
<dbReference type="Gene3D" id="3.40.50.300">
    <property type="entry name" value="P-loop containing nucleotide triphosphate hydrolases"/>
    <property type="match status" value="1"/>
</dbReference>